<feature type="signal peptide" evidence="13">
    <location>
        <begin position="1"/>
        <end position="22"/>
    </location>
</feature>
<evidence type="ECO:0000256" key="1">
    <source>
        <dbReference type="ARBA" id="ARBA00004651"/>
    </source>
</evidence>
<dbReference type="KEGG" id="stru:115166271"/>
<comment type="similarity">
    <text evidence="11">Belongs to the G-protein coupled receptor 3 family. TAS1R subfamily.</text>
</comment>
<comment type="subcellular location">
    <subcellularLocation>
        <location evidence="1">Cell membrane</location>
        <topology evidence="1">Multi-pass membrane protein</topology>
    </subcellularLocation>
</comment>
<evidence type="ECO:0000259" key="14">
    <source>
        <dbReference type="PROSITE" id="PS50259"/>
    </source>
</evidence>
<evidence type="ECO:0000256" key="13">
    <source>
        <dbReference type="SAM" id="SignalP"/>
    </source>
</evidence>
<dbReference type="GeneTree" id="ENSGT00940000166394"/>
<evidence type="ECO:0000256" key="2">
    <source>
        <dbReference type="ARBA" id="ARBA00022475"/>
    </source>
</evidence>
<keyword evidence="8" id="KW-0675">Receptor</keyword>
<dbReference type="PANTHER" id="PTHR24061:SF3">
    <property type="entry name" value="TASTE RECEPTOR TYPE 1 MEMBER 1"/>
    <property type="match status" value="1"/>
</dbReference>
<dbReference type="InterPro" id="IPR017979">
    <property type="entry name" value="GPCR_3_CS"/>
</dbReference>
<name>A0A674DEH8_SALTR</name>
<keyword evidence="16" id="KW-1185">Reference proteome</keyword>
<evidence type="ECO:0000256" key="6">
    <source>
        <dbReference type="ARBA" id="ARBA00023040"/>
    </source>
</evidence>
<evidence type="ECO:0000256" key="4">
    <source>
        <dbReference type="ARBA" id="ARBA00022729"/>
    </source>
</evidence>
<evidence type="ECO:0000313" key="16">
    <source>
        <dbReference type="Proteomes" id="UP000472277"/>
    </source>
</evidence>
<gene>
    <name evidence="15" type="primary">LOC115166271</name>
</gene>
<organism evidence="15 16">
    <name type="scientific">Salmo trutta</name>
    <name type="common">Brown trout</name>
    <dbReference type="NCBI Taxonomy" id="8032"/>
    <lineage>
        <taxon>Eukaryota</taxon>
        <taxon>Metazoa</taxon>
        <taxon>Chordata</taxon>
        <taxon>Craniata</taxon>
        <taxon>Vertebrata</taxon>
        <taxon>Euteleostomi</taxon>
        <taxon>Actinopterygii</taxon>
        <taxon>Neopterygii</taxon>
        <taxon>Teleostei</taxon>
        <taxon>Protacanthopterygii</taxon>
        <taxon>Salmoniformes</taxon>
        <taxon>Salmonidae</taxon>
        <taxon>Salmoninae</taxon>
        <taxon>Salmo</taxon>
    </lineage>
</organism>
<feature type="transmembrane region" description="Helical" evidence="12">
    <location>
        <begin position="755"/>
        <end position="777"/>
    </location>
</feature>
<dbReference type="OMA" id="TCLIRQP"/>
<feature type="transmembrane region" description="Helical" evidence="12">
    <location>
        <begin position="631"/>
        <end position="654"/>
    </location>
</feature>
<keyword evidence="7 12" id="KW-0472">Membrane</keyword>
<feature type="chain" id="PRO_5025592625" evidence="13">
    <location>
        <begin position="23"/>
        <end position="833"/>
    </location>
</feature>
<feature type="transmembrane region" description="Helical" evidence="12">
    <location>
        <begin position="675"/>
        <end position="694"/>
    </location>
</feature>
<feature type="transmembrane region" description="Helical" evidence="12">
    <location>
        <begin position="783"/>
        <end position="803"/>
    </location>
</feature>
<dbReference type="Proteomes" id="UP000472277">
    <property type="component" value="Chromosome 28"/>
</dbReference>
<dbReference type="OrthoDB" id="5984008at2759"/>
<feature type="domain" description="G-protein coupled receptors family 3 profile" evidence="14">
    <location>
        <begin position="560"/>
        <end position="825"/>
    </location>
</feature>
<dbReference type="PROSITE" id="PS50259">
    <property type="entry name" value="G_PROTEIN_RECEP_F3_4"/>
    <property type="match status" value="1"/>
</dbReference>
<dbReference type="FunFam" id="3.40.50.2300:FF:000016">
    <property type="entry name" value="Taste 1 receptor member 2"/>
    <property type="match status" value="1"/>
</dbReference>
<dbReference type="GO" id="GO:0050909">
    <property type="term" value="P:sensory perception of taste"/>
    <property type="evidence" value="ECO:0007669"/>
    <property type="project" value="UniProtKB-ARBA"/>
</dbReference>
<feature type="transmembrane region" description="Helical" evidence="12">
    <location>
        <begin position="560"/>
        <end position="586"/>
    </location>
</feature>
<evidence type="ECO:0000256" key="8">
    <source>
        <dbReference type="ARBA" id="ARBA00023170"/>
    </source>
</evidence>
<dbReference type="PRINTS" id="PR00248">
    <property type="entry name" value="GPCRMGR"/>
</dbReference>
<dbReference type="FunFam" id="2.10.50.30:FF:000004">
    <property type="entry name" value="Taste receptor type 1 member 3-like protein"/>
    <property type="match status" value="1"/>
</dbReference>
<accession>A0A674DEH8</accession>
<evidence type="ECO:0000313" key="15">
    <source>
        <dbReference type="Ensembl" id="ENSSTUP00000094407.1"/>
    </source>
</evidence>
<dbReference type="InterPro" id="IPR000337">
    <property type="entry name" value="GPCR_3"/>
</dbReference>
<dbReference type="RefSeq" id="XP_029575976.1">
    <property type="nucleotide sequence ID" value="XM_029720116.1"/>
</dbReference>
<dbReference type="Pfam" id="PF07562">
    <property type="entry name" value="NCD3G"/>
    <property type="match status" value="1"/>
</dbReference>
<dbReference type="SUPFAM" id="SSF53822">
    <property type="entry name" value="Periplasmic binding protein-like I"/>
    <property type="match status" value="1"/>
</dbReference>
<dbReference type="GeneID" id="115166271"/>
<sequence>MGVCIVLGWLVLVLTGHQLTEGTSLQLSGDYSISCFFPLHNLATSVSNLPDLGACEKGKSNNHGYHLIQAMRFAVEEINNGTKNQHLLPGVTLGYQAYDICNTPASVLATLDLLAQQLQGTSGNKTGGDQRAVAVIGPDSSSYTFPPAAMLGSYLVPQISYEATNELLSNKHLYPSFFRTIPSDKNQVDAMIQLLVRFDWTWIALLGSDNSYGLQGMQRLSQQAAYYDICVAYQGVIPDLTSATNQTMRSMVKDILKTKVNTIVVFSSKSKVSGFFPFVIEQGLTGKVWIGTEDWSVATLVSGIPGIHTIGTVLGISIKYAAIAGFETFESHVVEKLLRDNSNGMIDLRVECLQNTDLYSMAVKNVSLDGYDMTSSSNVYKAVYAVAHALHQALGCDSGECQKIEVQPWQLLPMLKQVRFSVENFSVYFDENGDPPTGYDIVTWVWRGTEWSLRVVGSYTPDSTNLTVDPAQIEWASAIDNLGKEVPPSMCSPECPTGHRKLQTGQHKCCFDCLACPAHTFLNITGSTWCQVCELHQWSTEASKVCLDRMVLLLAWDAPLSLALLLLLALTLFMTLGSGVVFLLNLGTPVAKSAGGRTCLVMLLALTAAAASALCHFGLPSRPACLLKQPLFVFSFTVCLACVTVRSFQVVCIFKLSSKLPRAYDTWAKNHGPEVTVLVLSMTVLLISVLRVALNPPYPSQDVAFYSNCIVTECSNTLSFGAMIELAYVSVLSMLCFSFSYMGKDLPANYNEAKCITFSLMVYMISWISFFTIYFVTRAEFAMAMHVLAIVSSVLGILGGYFMPKVYIMVLRPQMNTTAHFQNCIQMYTMNKQ</sequence>
<dbReference type="InterPro" id="IPR017978">
    <property type="entry name" value="GPCR_3_C"/>
</dbReference>
<evidence type="ECO:0000256" key="11">
    <source>
        <dbReference type="ARBA" id="ARBA00038492"/>
    </source>
</evidence>
<keyword evidence="2" id="KW-1003">Cell membrane</keyword>
<dbReference type="Gene3D" id="2.10.50.30">
    <property type="entry name" value="GPCR, family 3, nine cysteines domain"/>
    <property type="match status" value="1"/>
</dbReference>
<reference evidence="15" key="2">
    <citation type="submission" date="2025-09" db="UniProtKB">
        <authorList>
            <consortium name="Ensembl"/>
        </authorList>
    </citation>
    <scope>IDENTIFICATION</scope>
</reference>
<dbReference type="Gene3D" id="3.40.50.2300">
    <property type="match status" value="2"/>
</dbReference>
<feature type="transmembrane region" description="Helical" evidence="12">
    <location>
        <begin position="598"/>
        <end position="619"/>
    </location>
</feature>
<dbReference type="Ensembl" id="ENSSTUT00000101158.1">
    <property type="protein sequence ID" value="ENSSTUP00000094407.1"/>
    <property type="gene ID" value="ENSSTUG00000042231.1"/>
</dbReference>
<evidence type="ECO:0000256" key="3">
    <source>
        <dbReference type="ARBA" id="ARBA00022692"/>
    </source>
</evidence>
<dbReference type="Pfam" id="PF00003">
    <property type="entry name" value="7tm_3"/>
    <property type="match status" value="1"/>
</dbReference>
<keyword evidence="4 13" id="KW-0732">Signal</keyword>
<keyword evidence="9" id="KW-0325">Glycoprotein</keyword>
<dbReference type="PROSITE" id="PS00981">
    <property type="entry name" value="G_PROTEIN_RECEP_F3_3"/>
    <property type="match status" value="1"/>
</dbReference>
<evidence type="ECO:0000256" key="12">
    <source>
        <dbReference type="SAM" id="Phobius"/>
    </source>
</evidence>
<dbReference type="InterPro" id="IPR038550">
    <property type="entry name" value="GPCR_3_9-Cys_sf"/>
</dbReference>
<keyword evidence="10" id="KW-0807">Transducer</keyword>
<dbReference type="InterPro" id="IPR000068">
    <property type="entry name" value="GPCR_3_Ca_sens_rcpt-rel"/>
</dbReference>
<dbReference type="Pfam" id="PF01094">
    <property type="entry name" value="ANF_receptor"/>
    <property type="match status" value="1"/>
</dbReference>
<dbReference type="InterPro" id="IPR028082">
    <property type="entry name" value="Peripla_BP_I"/>
</dbReference>
<protein>
    <submittedName>
        <fullName evidence="15">Taste receptor, type 1, member 1</fullName>
    </submittedName>
</protein>
<evidence type="ECO:0000256" key="10">
    <source>
        <dbReference type="ARBA" id="ARBA00023224"/>
    </source>
</evidence>
<dbReference type="InterPro" id="IPR011500">
    <property type="entry name" value="GPCR_3_9-Cys_dom"/>
</dbReference>
<keyword evidence="6" id="KW-0297">G-protein coupled receptor</keyword>
<feature type="transmembrane region" description="Helical" evidence="12">
    <location>
        <begin position="726"/>
        <end position="743"/>
    </location>
</feature>
<evidence type="ECO:0000256" key="5">
    <source>
        <dbReference type="ARBA" id="ARBA00022989"/>
    </source>
</evidence>
<dbReference type="PANTHER" id="PTHR24061">
    <property type="entry name" value="CALCIUM-SENSING RECEPTOR-RELATED"/>
    <property type="match status" value="1"/>
</dbReference>
<dbReference type="InterPro" id="IPR001828">
    <property type="entry name" value="ANF_lig-bd_rcpt"/>
</dbReference>
<keyword evidence="3 12" id="KW-0812">Transmembrane</keyword>
<proteinExistence type="inferred from homology"/>
<evidence type="ECO:0000256" key="7">
    <source>
        <dbReference type="ARBA" id="ARBA00023136"/>
    </source>
</evidence>
<keyword evidence="5 12" id="KW-1133">Transmembrane helix</keyword>
<reference evidence="15" key="1">
    <citation type="submission" date="2025-08" db="UniProtKB">
        <authorList>
            <consortium name="Ensembl"/>
        </authorList>
    </citation>
    <scope>IDENTIFICATION</scope>
</reference>
<dbReference type="GO" id="GO:0005886">
    <property type="term" value="C:plasma membrane"/>
    <property type="evidence" value="ECO:0007669"/>
    <property type="project" value="UniProtKB-SubCell"/>
</dbReference>
<evidence type="ECO:0000256" key="9">
    <source>
        <dbReference type="ARBA" id="ARBA00023180"/>
    </source>
</evidence>
<dbReference type="InParanoid" id="A0A674DEH8"/>
<dbReference type="AlphaFoldDB" id="A0A674DEH8"/>
<dbReference type="GO" id="GO:0004930">
    <property type="term" value="F:G protein-coupled receptor activity"/>
    <property type="evidence" value="ECO:0007669"/>
    <property type="project" value="UniProtKB-KW"/>
</dbReference>